<evidence type="ECO:0000313" key="1">
    <source>
        <dbReference type="EMBL" id="MPM33157.1"/>
    </source>
</evidence>
<comment type="caution">
    <text evidence="1">The sequence shown here is derived from an EMBL/GenBank/DDBJ whole genome shotgun (WGS) entry which is preliminary data.</text>
</comment>
<dbReference type="AlphaFoldDB" id="A0A644YXQ8"/>
<name>A0A644YXQ8_9ZZZZ</name>
<reference evidence="1" key="1">
    <citation type="submission" date="2019-08" db="EMBL/GenBank/DDBJ databases">
        <authorList>
            <person name="Kucharzyk K."/>
            <person name="Murdoch R.W."/>
            <person name="Higgins S."/>
            <person name="Loffler F."/>
        </authorList>
    </citation>
    <scope>NUCLEOTIDE SEQUENCE</scope>
</reference>
<protein>
    <submittedName>
        <fullName evidence="1">Uncharacterized protein</fullName>
    </submittedName>
</protein>
<organism evidence="1">
    <name type="scientific">bioreactor metagenome</name>
    <dbReference type="NCBI Taxonomy" id="1076179"/>
    <lineage>
        <taxon>unclassified sequences</taxon>
        <taxon>metagenomes</taxon>
        <taxon>ecological metagenomes</taxon>
    </lineage>
</organism>
<accession>A0A644YXQ8</accession>
<gene>
    <name evidence="1" type="ORF">SDC9_79726</name>
</gene>
<dbReference type="EMBL" id="VSSQ01006575">
    <property type="protein sequence ID" value="MPM33157.1"/>
    <property type="molecule type" value="Genomic_DNA"/>
</dbReference>
<proteinExistence type="predicted"/>
<sequence length="53" mass="5874">MCLNFDIIGQVGRMFTLCSYNSVIIILNANAKIRRNKLDGTGIKKAGKSAKMR</sequence>